<dbReference type="InterPro" id="IPR024072">
    <property type="entry name" value="DHFR-like_dom_sf"/>
</dbReference>
<reference evidence="2 3" key="1">
    <citation type="submission" date="2019-02" db="EMBL/GenBank/DDBJ databases">
        <title>Deep-cultivation of Planctomycetes and their phenomic and genomic characterization uncovers novel biology.</title>
        <authorList>
            <person name="Wiegand S."/>
            <person name="Jogler M."/>
            <person name="Boedeker C."/>
            <person name="Pinto D."/>
            <person name="Vollmers J."/>
            <person name="Rivas-Marin E."/>
            <person name="Kohn T."/>
            <person name="Peeters S.H."/>
            <person name="Heuer A."/>
            <person name="Rast P."/>
            <person name="Oberbeckmann S."/>
            <person name="Bunk B."/>
            <person name="Jeske O."/>
            <person name="Meyerdierks A."/>
            <person name="Storesund J.E."/>
            <person name="Kallscheuer N."/>
            <person name="Luecker S."/>
            <person name="Lage O.M."/>
            <person name="Pohl T."/>
            <person name="Merkel B.J."/>
            <person name="Hornburger P."/>
            <person name="Mueller R.-W."/>
            <person name="Bruemmer F."/>
            <person name="Labrenz M."/>
            <person name="Spormann A.M."/>
            <person name="Op den Camp H."/>
            <person name="Overmann J."/>
            <person name="Amann R."/>
            <person name="Jetten M.S.M."/>
            <person name="Mascher T."/>
            <person name="Medema M.H."/>
            <person name="Devos D.P."/>
            <person name="Kaster A.-K."/>
            <person name="Ovreas L."/>
            <person name="Rohde M."/>
            <person name="Galperin M.Y."/>
            <person name="Jogler C."/>
        </authorList>
    </citation>
    <scope>NUCLEOTIDE SEQUENCE [LARGE SCALE GENOMIC DNA]</scope>
    <source>
        <strain evidence="2 3">HG66A1</strain>
    </source>
</reference>
<feature type="domain" description="Bacterial bifunctional deaminase-reductase C-terminal" evidence="1">
    <location>
        <begin position="5"/>
        <end position="172"/>
    </location>
</feature>
<evidence type="ECO:0000313" key="2">
    <source>
        <dbReference type="EMBL" id="QDT23075.1"/>
    </source>
</evidence>
<dbReference type="OrthoDB" id="195113at2"/>
<gene>
    <name evidence="2" type="primary">folA</name>
    <name evidence="2" type="ORF">HG66A1_48880</name>
</gene>
<dbReference type="Pfam" id="PF01872">
    <property type="entry name" value="RibD_C"/>
    <property type="match status" value="1"/>
</dbReference>
<dbReference type="Proteomes" id="UP000320421">
    <property type="component" value="Chromosome"/>
</dbReference>
<protein>
    <submittedName>
        <fullName evidence="2">Dihydrofolate reductase</fullName>
        <ecNumber evidence="2">1.5.1.3</ecNumber>
    </submittedName>
</protein>
<dbReference type="GO" id="GO:0009231">
    <property type="term" value="P:riboflavin biosynthetic process"/>
    <property type="evidence" value="ECO:0007669"/>
    <property type="project" value="InterPro"/>
</dbReference>
<dbReference type="GO" id="GO:0004146">
    <property type="term" value="F:dihydrofolate reductase activity"/>
    <property type="evidence" value="ECO:0007669"/>
    <property type="project" value="UniProtKB-EC"/>
</dbReference>
<sequence>MHGRVFIAVSLDGFIARKDGSLDWLPGSDGASDQPAEDFGYQQFMDGIDVLVMGRHTFETVLSFGTWPYGDKRVIVLSSQLISLPDDLPVSVEVRNSSPTQLFRDLASEDLHNAYIDGGITIQRFLAAGLIDELIITRIPTLIGEGLPLFGALAQDIPLQHRETRTFENGFVQSRYAVQSAVSSD</sequence>
<dbReference type="InterPro" id="IPR050765">
    <property type="entry name" value="Riboflavin_Biosynth_HTPR"/>
</dbReference>
<keyword evidence="3" id="KW-1185">Reference proteome</keyword>
<organism evidence="2 3">
    <name type="scientific">Gimesia chilikensis</name>
    <dbReference type="NCBI Taxonomy" id="2605989"/>
    <lineage>
        <taxon>Bacteria</taxon>
        <taxon>Pseudomonadati</taxon>
        <taxon>Planctomycetota</taxon>
        <taxon>Planctomycetia</taxon>
        <taxon>Planctomycetales</taxon>
        <taxon>Planctomycetaceae</taxon>
        <taxon>Gimesia</taxon>
    </lineage>
</organism>
<accession>A0A517PUL8</accession>
<dbReference type="Gene3D" id="3.40.430.10">
    <property type="entry name" value="Dihydrofolate Reductase, subunit A"/>
    <property type="match status" value="1"/>
</dbReference>
<keyword evidence="2" id="KW-0560">Oxidoreductase</keyword>
<dbReference type="RefSeq" id="WP_145189939.1">
    <property type="nucleotide sequence ID" value="NZ_CP036266.1"/>
</dbReference>
<evidence type="ECO:0000313" key="3">
    <source>
        <dbReference type="Proteomes" id="UP000320421"/>
    </source>
</evidence>
<dbReference type="EC" id="1.5.1.3" evidence="2"/>
<dbReference type="SUPFAM" id="SSF53597">
    <property type="entry name" value="Dihydrofolate reductase-like"/>
    <property type="match status" value="1"/>
</dbReference>
<dbReference type="InterPro" id="IPR002734">
    <property type="entry name" value="RibDG_C"/>
</dbReference>
<name>A0A517PUL8_9PLAN</name>
<dbReference type="PANTHER" id="PTHR38011:SF11">
    <property type="entry name" value="2,5-DIAMINO-6-RIBOSYLAMINO-4(3H)-PYRIMIDINONE 5'-PHOSPHATE REDUCTASE"/>
    <property type="match status" value="1"/>
</dbReference>
<proteinExistence type="predicted"/>
<dbReference type="AlphaFoldDB" id="A0A517PUL8"/>
<evidence type="ECO:0000259" key="1">
    <source>
        <dbReference type="Pfam" id="PF01872"/>
    </source>
</evidence>
<dbReference type="GO" id="GO:0008703">
    <property type="term" value="F:5-amino-6-(5-phosphoribosylamino)uracil reductase activity"/>
    <property type="evidence" value="ECO:0007669"/>
    <property type="project" value="InterPro"/>
</dbReference>
<dbReference type="PANTHER" id="PTHR38011">
    <property type="entry name" value="DIHYDROFOLATE REDUCTASE FAMILY PROTEIN (AFU_ORTHOLOGUE AFUA_8G06820)"/>
    <property type="match status" value="1"/>
</dbReference>
<dbReference type="EMBL" id="CP036266">
    <property type="protein sequence ID" value="QDT23075.1"/>
    <property type="molecule type" value="Genomic_DNA"/>
</dbReference>